<sequence length="710" mass="77565">MYKPGTIALLLLLCSAVLYEQPVSAKAEDAKKSAVQPVQSIDLARWGIRNDGTQPTQTTQGINDALAWAGKAGITAVSLPPGKYTIDKNSRINMVSNMTFQLTPDVILQKEPNDKERYDLMYIGYGVHDVTLLGGTYQGDKDMHDYSKKDHPDSKGTHEGGYGILLEGAERVTIDGVKAVNFTGDGLMLSAHGTNTGVMNAQSFVRGGIDSKGKPIRDLKKIRTKSMQPLSHEILQKEGYFELANFQGLPPNFDIYFYESNGGFLEKRSAKMRENMVIPQGAAFYHVVFHQPSAAGAYVQVWNRVPTSDSVVKNSEFAFNRRQGITVGGTRNVTIMDNILHDMKGTAPQSGIDVEGGFFENGNWNSDVTIKRNRFYNNAAYDLILYDGQGAHVEENYFGSINKFGLAVSAPFADAVIVNNHFDGSKIVAENDAVFTGNKMNDSIASFLGPNIQVNGMTLTDAVFRVDGKEKFGVKVSDLTIYNNKKRESGLIVNGMPSEFRNVKIIGESTLRVLTGNTPGGSVFHNLQVLEYNSTYGLSLPPGTYTDCRFETADTGTFGAVFINTAGKYAFNNCTFVSASMATNNVIANHTELDLSIKNSTFEVQGTAPAIRVQAVKKFVFENNLVNAFYLDNSDIELIKINDYSKRQLKAPVRSAAIRGNTIRSNTPAAGISTINAGIGAPVYTVENNTLHTAKLALKPNDKSQNNQVE</sequence>
<evidence type="ECO:0000259" key="2">
    <source>
        <dbReference type="Pfam" id="PF13229"/>
    </source>
</evidence>
<dbReference type="Proteomes" id="UP000266177">
    <property type="component" value="Unassembled WGS sequence"/>
</dbReference>
<dbReference type="InterPro" id="IPR011050">
    <property type="entry name" value="Pectin_lyase_fold/virulence"/>
</dbReference>
<dbReference type="SUPFAM" id="SSF51126">
    <property type="entry name" value="Pectin lyase-like"/>
    <property type="match status" value="1"/>
</dbReference>
<dbReference type="AlphaFoldDB" id="A0A3A3GSD9"/>
<dbReference type="EMBL" id="QYZD01000001">
    <property type="protein sequence ID" value="RJG26629.1"/>
    <property type="molecule type" value="Genomic_DNA"/>
</dbReference>
<dbReference type="Gene3D" id="2.160.20.10">
    <property type="entry name" value="Single-stranded right-handed beta-helix, Pectin lyase-like"/>
    <property type="match status" value="2"/>
</dbReference>
<protein>
    <submittedName>
        <fullName evidence="3">Right-handed parallel beta-helix repeat-containing protein</fullName>
    </submittedName>
</protein>
<feature type="signal peptide" evidence="1">
    <location>
        <begin position="1"/>
        <end position="25"/>
    </location>
</feature>
<name>A0A3A3GSD9_PANTH</name>
<reference evidence="3 4" key="1">
    <citation type="submission" date="2018-09" db="EMBL/GenBank/DDBJ databases">
        <title>Paenibacillus SK2017-BO5.</title>
        <authorList>
            <person name="Piskunova J.V."/>
            <person name="Dubiley S.A."/>
            <person name="Severinov K.V."/>
        </authorList>
    </citation>
    <scope>NUCLEOTIDE SEQUENCE [LARGE SCALE GENOMIC DNA]</scope>
    <source>
        <strain evidence="3 4">BO5</strain>
    </source>
</reference>
<dbReference type="RefSeq" id="WP_119790077.1">
    <property type="nucleotide sequence ID" value="NZ_QYZD01000001.1"/>
</dbReference>
<dbReference type="InterPro" id="IPR039448">
    <property type="entry name" value="Beta_helix"/>
</dbReference>
<evidence type="ECO:0000256" key="1">
    <source>
        <dbReference type="SAM" id="SignalP"/>
    </source>
</evidence>
<evidence type="ECO:0000313" key="3">
    <source>
        <dbReference type="EMBL" id="RJG26629.1"/>
    </source>
</evidence>
<accession>A0A3A3GSD9</accession>
<dbReference type="InterPro" id="IPR006626">
    <property type="entry name" value="PbH1"/>
</dbReference>
<dbReference type="SMART" id="SM00710">
    <property type="entry name" value="PbH1"/>
    <property type="match status" value="8"/>
</dbReference>
<keyword evidence="1" id="KW-0732">Signal</keyword>
<proteinExistence type="predicted"/>
<organism evidence="3 4">
    <name type="scientific">Paenibacillus thiaminolyticus</name>
    <name type="common">Bacillus thiaminolyticus</name>
    <dbReference type="NCBI Taxonomy" id="49283"/>
    <lineage>
        <taxon>Bacteria</taxon>
        <taxon>Bacillati</taxon>
        <taxon>Bacillota</taxon>
        <taxon>Bacilli</taxon>
        <taxon>Bacillales</taxon>
        <taxon>Paenibacillaceae</taxon>
        <taxon>Paenibacillus</taxon>
    </lineage>
</organism>
<feature type="domain" description="Right handed beta helix" evidence="2">
    <location>
        <begin position="310"/>
        <end position="439"/>
    </location>
</feature>
<gene>
    <name evidence="3" type="ORF">DQX05_00920</name>
</gene>
<evidence type="ECO:0000313" key="4">
    <source>
        <dbReference type="Proteomes" id="UP000266177"/>
    </source>
</evidence>
<comment type="caution">
    <text evidence="3">The sequence shown here is derived from an EMBL/GenBank/DDBJ whole genome shotgun (WGS) entry which is preliminary data.</text>
</comment>
<dbReference type="OrthoDB" id="2488735at2"/>
<dbReference type="InterPro" id="IPR012334">
    <property type="entry name" value="Pectin_lyas_fold"/>
</dbReference>
<feature type="chain" id="PRO_5039123027" evidence="1">
    <location>
        <begin position="26"/>
        <end position="710"/>
    </location>
</feature>
<dbReference type="Pfam" id="PF13229">
    <property type="entry name" value="Beta_helix"/>
    <property type="match status" value="1"/>
</dbReference>